<dbReference type="EMBL" id="MPUH01000437">
    <property type="protein sequence ID" value="OMJ80148.1"/>
    <property type="molecule type" value="Genomic_DNA"/>
</dbReference>
<keyword evidence="1" id="KW-1133">Transmembrane helix</keyword>
<evidence type="ECO:0008006" key="4">
    <source>
        <dbReference type="Google" id="ProtNLM"/>
    </source>
</evidence>
<accession>A0A1R2BTL4</accession>
<sequence length="221" mass="25714">MHSGYLLKDSVDKLESLSKWTCGLFFKRIYYSGFMQIIYTLLVLLCISCTTLNLLTEISDPNNYISITLLEILEICLSILITGEIALRTFSEKKSDSCSIMSLIDYTLLALSFISIFLCFHQEYIDHLGDNICDTLLIGKSALFVVRVMFVCSYVDETKLGGLNISLYDEEDDEYRRSIEQAKIRYRYRPTMAILIEEDEEDDEEEKLWRGESKRYRLICQ</sequence>
<comment type="caution">
    <text evidence="2">The sequence shown here is derived from an EMBL/GenBank/DDBJ whole genome shotgun (WGS) entry which is preliminary data.</text>
</comment>
<dbReference type="AlphaFoldDB" id="A0A1R2BTL4"/>
<keyword evidence="3" id="KW-1185">Reference proteome</keyword>
<evidence type="ECO:0000256" key="1">
    <source>
        <dbReference type="SAM" id="Phobius"/>
    </source>
</evidence>
<feature type="transmembrane region" description="Helical" evidence="1">
    <location>
        <begin position="99"/>
        <end position="118"/>
    </location>
</feature>
<reference evidence="2 3" key="1">
    <citation type="submission" date="2016-11" db="EMBL/GenBank/DDBJ databases">
        <title>The macronuclear genome of Stentor coeruleus: a giant cell with tiny introns.</title>
        <authorList>
            <person name="Slabodnick M."/>
            <person name="Ruby J.G."/>
            <person name="Reiff S.B."/>
            <person name="Swart E.C."/>
            <person name="Gosai S."/>
            <person name="Prabakaran S."/>
            <person name="Witkowska E."/>
            <person name="Larue G.E."/>
            <person name="Fisher S."/>
            <person name="Freeman R.M."/>
            <person name="Gunawardena J."/>
            <person name="Chu W."/>
            <person name="Stover N.A."/>
            <person name="Gregory B.D."/>
            <person name="Nowacki M."/>
            <person name="Derisi J."/>
            <person name="Roy S.W."/>
            <person name="Marshall W.F."/>
            <person name="Sood P."/>
        </authorList>
    </citation>
    <scope>NUCLEOTIDE SEQUENCE [LARGE SCALE GENOMIC DNA]</scope>
    <source>
        <strain evidence="2">WM001</strain>
    </source>
</reference>
<gene>
    <name evidence="2" type="ORF">SteCoe_19693</name>
</gene>
<proteinExistence type="predicted"/>
<dbReference type="Proteomes" id="UP000187209">
    <property type="component" value="Unassembled WGS sequence"/>
</dbReference>
<feature type="transmembrane region" description="Helical" evidence="1">
    <location>
        <begin position="37"/>
        <end position="58"/>
    </location>
</feature>
<protein>
    <recommendedName>
        <fullName evidence="4">Ion transport domain-containing protein</fullName>
    </recommendedName>
</protein>
<feature type="transmembrane region" description="Helical" evidence="1">
    <location>
        <begin position="64"/>
        <end position="87"/>
    </location>
</feature>
<keyword evidence="1" id="KW-0812">Transmembrane</keyword>
<keyword evidence="1" id="KW-0472">Membrane</keyword>
<organism evidence="2 3">
    <name type="scientific">Stentor coeruleus</name>
    <dbReference type="NCBI Taxonomy" id="5963"/>
    <lineage>
        <taxon>Eukaryota</taxon>
        <taxon>Sar</taxon>
        <taxon>Alveolata</taxon>
        <taxon>Ciliophora</taxon>
        <taxon>Postciliodesmatophora</taxon>
        <taxon>Heterotrichea</taxon>
        <taxon>Heterotrichida</taxon>
        <taxon>Stentoridae</taxon>
        <taxon>Stentor</taxon>
    </lineage>
</organism>
<name>A0A1R2BTL4_9CILI</name>
<evidence type="ECO:0000313" key="2">
    <source>
        <dbReference type="EMBL" id="OMJ80148.1"/>
    </source>
</evidence>
<evidence type="ECO:0000313" key="3">
    <source>
        <dbReference type="Proteomes" id="UP000187209"/>
    </source>
</evidence>